<feature type="non-terminal residue" evidence="1">
    <location>
        <position position="200"/>
    </location>
</feature>
<accession>A0A1I7ELN2</accession>
<reference evidence="1 2" key="1">
    <citation type="submission" date="2016-10" db="EMBL/GenBank/DDBJ databases">
        <authorList>
            <person name="de Groot N.N."/>
        </authorList>
    </citation>
    <scope>NUCLEOTIDE SEQUENCE [LARGE SCALE GENOMIC DNA]</scope>
    <source>
        <strain evidence="1 2">LMG 27731</strain>
    </source>
</reference>
<sequence>MSGNLIGQEPIGGRKTLALAAVLAFSIPAHAVEPVLNTLGQAGGLVIPYAFALPEGTVEAQYNNYIDPRYGKQATGSQMHWGAVGLLPYVELSGGLANYPANVPAPFSNADHFLFRHLMGDVKLEVPKFFKYQPSIAFGISDIGGQTHFFRSKYGVVSQAFGPVTLTAGYGQGDRLDGLFGGAQVSLWNTGLSLLAEDDS</sequence>
<proteinExistence type="predicted"/>
<dbReference type="AlphaFoldDB" id="A0A1I7ELN2"/>
<dbReference type="RefSeq" id="WP_143131801.1">
    <property type="nucleotide sequence ID" value="NZ_FPBH01000030.1"/>
</dbReference>
<protein>
    <submittedName>
        <fullName evidence="1">Exopolysaccharide biosynthesis protein YbjH</fullName>
    </submittedName>
</protein>
<dbReference type="EMBL" id="FPBH01000030">
    <property type="protein sequence ID" value="SFU24805.1"/>
    <property type="molecule type" value="Genomic_DNA"/>
</dbReference>
<evidence type="ECO:0000313" key="2">
    <source>
        <dbReference type="Proteomes" id="UP000198844"/>
    </source>
</evidence>
<dbReference type="OrthoDB" id="19542at2"/>
<evidence type="ECO:0000313" key="1">
    <source>
        <dbReference type="EMBL" id="SFU24805.1"/>
    </source>
</evidence>
<dbReference type="Proteomes" id="UP000198844">
    <property type="component" value="Unassembled WGS sequence"/>
</dbReference>
<dbReference type="Pfam" id="PF06082">
    <property type="entry name" value="YjbH"/>
    <property type="match status" value="1"/>
</dbReference>
<name>A0A1I7ELN2_9BURK</name>
<dbReference type="InterPro" id="IPR010344">
    <property type="entry name" value="YbjH"/>
</dbReference>
<gene>
    <name evidence="1" type="ORF">SAMN05192563_10301</name>
</gene>
<organism evidence="1 2">
    <name type="scientific">Paraburkholderia aspalathi</name>
    <dbReference type="NCBI Taxonomy" id="1324617"/>
    <lineage>
        <taxon>Bacteria</taxon>
        <taxon>Pseudomonadati</taxon>
        <taxon>Pseudomonadota</taxon>
        <taxon>Betaproteobacteria</taxon>
        <taxon>Burkholderiales</taxon>
        <taxon>Burkholderiaceae</taxon>
        <taxon>Paraburkholderia</taxon>
    </lineage>
</organism>